<dbReference type="SUPFAM" id="SSF52402">
    <property type="entry name" value="Adenine nucleotide alpha hydrolases-like"/>
    <property type="match status" value="1"/>
</dbReference>
<protein>
    <submittedName>
        <fullName evidence="4">TIGR00269 family protein</fullName>
    </submittedName>
</protein>
<evidence type="ECO:0000256" key="1">
    <source>
        <dbReference type="ARBA" id="ARBA00022679"/>
    </source>
</evidence>
<name>A0A7J3KGP9_STAMA</name>
<dbReference type="PANTHER" id="PTHR11807">
    <property type="entry name" value="ATPASES OF THE PP SUPERFAMILY-RELATED"/>
    <property type="match status" value="1"/>
</dbReference>
<feature type="domain" description="tRNA(Ile)-lysidine/2-thiocytidine synthase N-terminal" evidence="3">
    <location>
        <begin position="50"/>
        <end position="186"/>
    </location>
</feature>
<dbReference type="GO" id="GO:0002143">
    <property type="term" value="P:tRNA wobble position uridine thiolation"/>
    <property type="evidence" value="ECO:0007669"/>
    <property type="project" value="TreeGrafter"/>
</dbReference>
<dbReference type="GO" id="GO:0002144">
    <property type="term" value="C:cytosolic tRNA wobble base thiouridylase complex"/>
    <property type="evidence" value="ECO:0007669"/>
    <property type="project" value="TreeGrafter"/>
</dbReference>
<reference evidence="4" key="1">
    <citation type="journal article" date="2020" name="mSystems">
        <title>Genome- and Community-Level Interaction Insights into Carbon Utilization and Element Cycling Functions of Hydrothermarchaeota in Hydrothermal Sediment.</title>
        <authorList>
            <person name="Zhou Z."/>
            <person name="Liu Y."/>
            <person name="Xu W."/>
            <person name="Pan J."/>
            <person name="Luo Z.H."/>
            <person name="Li M."/>
        </authorList>
    </citation>
    <scope>NUCLEOTIDE SEQUENCE [LARGE SCALE GENOMIC DNA]</scope>
    <source>
        <strain evidence="4">SpSt-638</strain>
    </source>
</reference>
<dbReference type="PIRSF" id="PIRSF004976">
    <property type="entry name" value="ATPase_YdaO"/>
    <property type="match status" value="1"/>
</dbReference>
<dbReference type="Gene3D" id="3.40.50.620">
    <property type="entry name" value="HUPs"/>
    <property type="match status" value="1"/>
</dbReference>
<feature type="binding site" evidence="2">
    <location>
        <position position="23"/>
    </location>
    <ligand>
        <name>Zn(2+)</name>
        <dbReference type="ChEBI" id="CHEBI:29105"/>
        <label>1</label>
    </ligand>
</feature>
<proteinExistence type="predicted"/>
<sequence>MVKCSKCSRDSVYINRLSGKAFCRIHFIKYFERKVKKNIRKYNLLKQGDKVVVAVSGGKDSLSLLHILNKINSRAGLWKLSALLIDEGIAGYREYTINDFLNYVTTYGIQYRIIRFKEVFGYTLDEMVEISRRKGLDYQPCSLCGVFRRYLLNKVSREMGASVLATAHNLDDTIQTFLINVIKNSWEKIARQGPISGIIDHPLFVKRVKPLINIMDRETTIYALVNGLIKPVFHQCPYIIHNVRFYVRRYINEIEEKYPGTKYMMLKSMLKIHNILSKHPEEVREGDLKKCIVCGEPSAHDICKACEYRFELGIMSEDENRIVSEYIGVSRKSNYNS</sequence>
<evidence type="ECO:0000256" key="2">
    <source>
        <dbReference type="PIRSR" id="PIRSR004976-50"/>
    </source>
</evidence>
<dbReference type="Pfam" id="PF01171">
    <property type="entry name" value="ATP_bind_3"/>
    <property type="match status" value="1"/>
</dbReference>
<dbReference type="InterPro" id="IPR011063">
    <property type="entry name" value="TilS/TtcA_N"/>
</dbReference>
<keyword evidence="2" id="KW-0862">Zinc</keyword>
<dbReference type="GO" id="GO:0000049">
    <property type="term" value="F:tRNA binding"/>
    <property type="evidence" value="ECO:0007669"/>
    <property type="project" value="InterPro"/>
</dbReference>
<feature type="binding site" evidence="2">
    <location>
        <position position="294"/>
    </location>
    <ligand>
        <name>Zn(2+)</name>
        <dbReference type="ChEBI" id="CHEBI:29105"/>
        <label>2</label>
    </ligand>
</feature>
<feature type="binding site" evidence="2">
    <location>
        <position position="4"/>
    </location>
    <ligand>
        <name>Zn(2+)</name>
        <dbReference type="ChEBI" id="CHEBI:29105"/>
        <label>1</label>
    </ligand>
</feature>
<feature type="binding site" evidence="2">
    <location>
        <position position="291"/>
    </location>
    <ligand>
        <name>Zn(2+)</name>
        <dbReference type="ChEBI" id="CHEBI:29105"/>
        <label>2</label>
    </ligand>
</feature>
<dbReference type="GO" id="GO:0046872">
    <property type="term" value="F:metal ion binding"/>
    <property type="evidence" value="ECO:0007669"/>
    <property type="project" value="UniProtKB-KW"/>
</dbReference>
<comment type="caution">
    <text evidence="4">The sequence shown here is derived from an EMBL/GenBank/DDBJ whole genome shotgun (WGS) entry which is preliminary data.</text>
</comment>
<dbReference type="AlphaFoldDB" id="A0A7J3KGP9"/>
<keyword evidence="1" id="KW-0808">Transferase</keyword>
<evidence type="ECO:0000313" key="4">
    <source>
        <dbReference type="EMBL" id="HGQ59374.1"/>
    </source>
</evidence>
<dbReference type="PANTHER" id="PTHR11807:SF12">
    <property type="entry name" value="CYTOPLASMIC TRNA 2-THIOLATION PROTEIN 1"/>
    <property type="match status" value="1"/>
</dbReference>
<gene>
    <name evidence="4" type="ORF">ENU09_01430</name>
</gene>
<feature type="binding site" evidence="2">
    <location>
        <position position="26"/>
    </location>
    <ligand>
        <name>Zn(2+)</name>
        <dbReference type="ChEBI" id="CHEBI:29105"/>
        <label>1</label>
    </ligand>
</feature>
<dbReference type="InterPro" id="IPR014729">
    <property type="entry name" value="Rossmann-like_a/b/a_fold"/>
</dbReference>
<evidence type="ECO:0000259" key="3">
    <source>
        <dbReference type="Pfam" id="PF01171"/>
    </source>
</evidence>
<feature type="binding site" evidence="2">
    <location>
        <position position="306"/>
    </location>
    <ligand>
        <name>Zn(2+)</name>
        <dbReference type="ChEBI" id="CHEBI:29105"/>
        <label>2</label>
    </ligand>
</feature>
<feature type="binding site" evidence="2">
    <location>
        <position position="303"/>
    </location>
    <ligand>
        <name>Zn(2+)</name>
        <dbReference type="ChEBI" id="CHEBI:29105"/>
        <label>2</label>
    </ligand>
</feature>
<keyword evidence="2" id="KW-0479">Metal-binding</keyword>
<dbReference type="InterPro" id="IPR000541">
    <property type="entry name" value="Ncs6/Tuc1/Ctu1"/>
</dbReference>
<organism evidence="4">
    <name type="scientific">Staphylothermus marinus</name>
    <dbReference type="NCBI Taxonomy" id="2280"/>
    <lineage>
        <taxon>Archaea</taxon>
        <taxon>Thermoproteota</taxon>
        <taxon>Thermoprotei</taxon>
        <taxon>Desulfurococcales</taxon>
        <taxon>Desulfurococcaceae</taxon>
        <taxon>Staphylothermus</taxon>
    </lineage>
</organism>
<dbReference type="GO" id="GO:0016740">
    <property type="term" value="F:transferase activity"/>
    <property type="evidence" value="ECO:0007669"/>
    <property type="project" value="UniProtKB-KW"/>
</dbReference>
<dbReference type="EMBL" id="DTBE01000043">
    <property type="protein sequence ID" value="HGQ59374.1"/>
    <property type="molecule type" value="Genomic_DNA"/>
</dbReference>
<accession>A0A7J3KGP9</accession>
<dbReference type="NCBIfam" id="TIGR00269">
    <property type="entry name" value="TIGR00269 family protein"/>
    <property type="match status" value="1"/>
</dbReference>
<dbReference type="InterPro" id="IPR035107">
    <property type="entry name" value="tRNA_thiolation_TtcA_Ctu1"/>
</dbReference>
<feature type="binding site" evidence="2">
    <location>
        <position position="7"/>
    </location>
    <ligand>
        <name>Zn(2+)</name>
        <dbReference type="ChEBI" id="CHEBI:29105"/>
        <label>1</label>
    </ligand>
</feature>